<dbReference type="Gene3D" id="3.40.50.720">
    <property type="entry name" value="NAD(P)-binding Rossmann-like Domain"/>
    <property type="match status" value="1"/>
</dbReference>
<organism evidence="2 3">
    <name type="scientific">Sphingomonas oligophenolica</name>
    <dbReference type="NCBI Taxonomy" id="301154"/>
    <lineage>
        <taxon>Bacteria</taxon>
        <taxon>Pseudomonadati</taxon>
        <taxon>Pseudomonadota</taxon>
        <taxon>Alphaproteobacteria</taxon>
        <taxon>Sphingomonadales</taxon>
        <taxon>Sphingomonadaceae</taxon>
        <taxon>Sphingomonas</taxon>
    </lineage>
</organism>
<proteinExistence type="predicted"/>
<dbReference type="SUPFAM" id="SSF51735">
    <property type="entry name" value="NAD(P)-binding Rossmann-fold domains"/>
    <property type="match status" value="1"/>
</dbReference>
<dbReference type="RefSeq" id="WP_343890489.1">
    <property type="nucleotide sequence ID" value="NZ_BAAAEH010000035.1"/>
</dbReference>
<dbReference type="InterPro" id="IPR036291">
    <property type="entry name" value="NAD(P)-bd_dom_sf"/>
</dbReference>
<accession>A0ABU9XY79</accession>
<dbReference type="PANTHER" id="PTHR43658:SF8">
    <property type="entry name" value="17-BETA-HYDROXYSTEROID DEHYDROGENASE 14-RELATED"/>
    <property type="match status" value="1"/>
</dbReference>
<evidence type="ECO:0000256" key="1">
    <source>
        <dbReference type="ARBA" id="ARBA00023002"/>
    </source>
</evidence>
<evidence type="ECO:0000313" key="2">
    <source>
        <dbReference type="EMBL" id="MEN2788486.1"/>
    </source>
</evidence>
<name>A0ABU9XY79_9SPHN</name>
<reference evidence="2 3" key="1">
    <citation type="submission" date="2024-05" db="EMBL/GenBank/DDBJ databases">
        <authorList>
            <person name="Liu Q."/>
            <person name="Xin Y.-H."/>
        </authorList>
    </citation>
    <scope>NUCLEOTIDE SEQUENCE [LARGE SCALE GENOMIC DNA]</scope>
    <source>
        <strain evidence="2 3">CGMCC 1.10181</strain>
    </source>
</reference>
<dbReference type="EMBL" id="JBDIME010000002">
    <property type="protein sequence ID" value="MEN2788486.1"/>
    <property type="molecule type" value="Genomic_DNA"/>
</dbReference>
<keyword evidence="1" id="KW-0560">Oxidoreductase</keyword>
<dbReference type="Pfam" id="PF13561">
    <property type="entry name" value="adh_short_C2"/>
    <property type="match status" value="1"/>
</dbReference>
<dbReference type="InterPro" id="IPR002347">
    <property type="entry name" value="SDR_fam"/>
</dbReference>
<comment type="caution">
    <text evidence="2">The sequence shown here is derived from an EMBL/GenBank/DDBJ whole genome shotgun (WGS) entry which is preliminary data.</text>
</comment>
<dbReference type="Proteomes" id="UP001419910">
    <property type="component" value="Unassembled WGS sequence"/>
</dbReference>
<protein>
    <submittedName>
        <fullName evidence="2">SDR family oxidoreductase</fullName>
    </submittedName>
</protein>
<sequence length="263" mass="27479">MNIDPSLSAVVTGGASGLGLATVKALRAAGAKVAIFDVNEEQGARTAQETGALFCKVDIMSEESALAGFEAARAANGQEQVLVHCAVYTKGGKTVSKDKATGGFKRLSTEDYAISAEGVLVASYRMASIAALGMAGLEPDEDGGRGAIILTSSAAAQDGQVGQVVYGSLKAGVNGLVLPMARDLMDLGIRVNSIMPGIFATPPMLRFKDMNPAMWDALNASVPFPKRLGKPEEFASLVLELVRNSYMNAQTIRIDGAIRMPPR</sequence>
<gene>
    <name evidence="2" type="ORF">ABC974_02520</name>
</gene>
<evidence type="ECO:0000313" key="3">
    <source>
        <dbReference type="Proteomes" id="UP001419910"/>
    </source>
</evidence>
<dbReference type="PRINTS" id="PR00081">
    <property type="entry name" value="GDHRDH"/>
</dbReference>
<dbReference type="PANTHER" id="PTHR43658">
    <property type="entry name" value="SHORT-CHAIN DEHYDROGENASE/REDUCTASE"/>
    <property type="match status" value="1"/>
</dbReference>
<keyword evidence="3" id="KW-1185">Reference proteome</keyword>